<keyword evidence="2" id="KW-1133">Transmembrane helix</keyword>
<organism evidence="4 5">
    <name type="scientific">Candidatus Azambacteria bacterium RIFCSPHIGHO2_01_FULL_40_24</name>
    <dbReference type="NCBI Taxonomy" id="1797301"/>
    <lineage>
        <taxon>Bacteria</taxon>
        <taxon>Candidatus Azamiibacteriota</taxon>
    </lineage>
</organism>
<gene>
    <name evidence="4" type="ORF">A2819_01905</name>
</gene>
<dbReference type="Proteomes" id="UP000176431">
    <property type="component" value="Unassembled WGS sequence"/>
</dbReference>
<keyword evidence="2" id="KW-0472">Membrane</keyword>
<dbReference type="SUPFAM" id="SSF51730">
    <property type="entry name" value="FAD-linked oxidoreductase"/>
    <property type="match status" value="1"/>
</dbReference>
<reference evidence="4 5" key="1">
    <citation type="journal article" date="2016" name="Nat. Commun.">
        <title>Thousands of microbial genomes shed light on interconnected biogeochemical processes in an aquifer system.</title>
        <authorList>
            <person name="Anantharaman K."/>
            <person name="Brown C.T."/>
            <person name="Hug L.A."/>
            <person name="Sharon I."/>
            <person name="Castelle C.J."/>
            <person name="Probst A.J."/>
            <person name="Thomas B.C."/>
            <person name="Singh A."/>
            <person name="Wilkins M.J."/>
            <person name="Karaoz U."/>
            <person name="Brodie E.L."/>
            <person name="Williams K.H."/>
            <person name="Hubbard S.S."/>
            <person name="Banfield J.F."/>
        </authorList>
    </citation>
    <scope>NUCLEOTIDE SEQUENCE [LARGE SCALE GENOMIC DNA]</scope>
</reference>
<evidence type="ECO:0000313" key="4">
    <source>
        <dbReference type="EMBL" id="OGD25401.1"/>
    </source>
</evidence>
<protein>
    <recommendedName>
        <fullName evidence="3">Proline dehydrogenase domain-containing protein</fullName>
    </recommendedName>
</protein>
<dbReference type="GO" id="GO:0006562">
    <property type="term" value="P:L-proline catabolic process"/>
    <property type="evidence" value="ECO:0007669"/>
    <property type="project" value="InterPro"/>
</dbReference>
<accession>A0A1F5B492</accession>
<keyword evidence="2" id="KW-0812">Transmembrane</keyword>
<evidence type="ECO:0000256" key="2">
    <source>
        <dbReference type="SAM" id="Phobius"/>
    </source>
</evidence>
<evidence type="ECO:0000313" key="5">
    <source>
        <dbReference type="Proteomes" id="UP000176431"/>
    </source>
</evidence>
<feature type="domain" description="Proline dehydrogenase" evidence="3">
    <location>
        <begin position="42"/>
        <end position="285"/>
    </location>
</feature>
<dbReference type="PANTHER" id="PTHR13914:SF0">
    <property type="entry name" value="PROLINE DEHYDROGENASE 1, MITOCHONDRIAL"/>
    <property type="match status" value="1"/>
</dbReference>
<sequence length="293" mass="34267">MDWTHYIWIGLLAVILKAFFALLLYSLKKKFIPASNYVSAVEVAKRLQDEGFTPIINLLGENYTNLKKIKQTFSQYIYLIDTLCQAGIKGKISVKPTQLGLIISKEIYCDLIWWLSRRAHNQKILIEIDMESVKYIDNALEVFQRIPGEYNVRQAIQTYLKRSKKDIKEFISCRRKVRLVKGAYTEGDLSKPETQEQMKNFTEQFLIYGIEPAIATIKDEEMINGVFKLIDERGISKNRFVIQTLYGIGDNLKNKWRDRGFRVEIYVPVGPWPKALPYIWRRIKEILKNIKTS</sequence>
<dbReference type="PANTHER" id="PTHR13914">
    <property type="entry name" value="PROLINE OXIDASE"/>
    <property type="match status" value="1"/>
</dbReference>
<dbReference type="InterPro" id="IPR015659">
    <property type="entry name" value="Proline_oxidase"/>
</dbReference>
<dbReference type="Gene3D" id="3.20.20.220">
    <property type="match status" value="1"/>
</dbReference>
<dbReference type="EMBL" id="MEYK01000013">
    <property type="protein sequence ID" value="OGD25401.1"/>
    <property type="molecule type" value="Genomic_DNA"/>
</dbReference>
<dbReference type="AlphaFoldDB" id="A0A1F5B492"/>
<dbReference type="InterPro" id="IPR002872">
    <property type="entry name" value="Proline_DH_dom"/>
</dbReference>
<dbReference type="Pfam" id="PF01619">
    <property type="entry name" value="Pro_dh"/>
    <property type="match status" value="1"/>
</dbReference>
<feature type="transmembrane region" description="Helical" evidence="2">
    <location>
        <begin position="6"/>
        <end position="27"/>
    </location>
</feature>
<keyword evidence="1" id="KW-0560">Oxidoreductase</keyword>
<dbReference type="GO" id="GO:0004657">
    <property type="term" value="F:proline dehydrogenase activity"/>
    <property type="evidence" value="ECO:0007669"/>
    <property type="project" value="InterPro"/>
</dbReference>
<dbReference type="InterPro" id="IPR029041">
    <property type="entry name" value="FAD-linked_oxidoreductase-like"/>
</dbReference>
<proteinExistence type="predicted"/>
<comment type="caution">
    <text evidence="4">The sequence shown here is derived from an EMBL/GenBank/DDBJ whole genome shotgun (WGS) entry which is preliminary data.</text>
</comment>
<evidence type="ECO:0000259" key="3">
    <source>
        <dbReference type="Pfam" id="PF01619"/>
    </source>
</evidence>
<name>A0A1F5B492_9BACT</name>
<evidence type="ECO:0000256" key="1">
    <source>
        <dbReference type="ARBA" id="ARBA00023002"/>
    </source>
</evidence>